<feature type="compositionally biased region" description="Low complexity" evidence="1">
    <location>
        <begin position="337"/>
        <end position="348"/>
    </location>
</feature>
<proteinExistence type="predicted"/>
<dbReference type="KEGG" id="oat:OAN307_c16190"/>
<evidence type="ECO:0008006" key="4">
    <source>
        <dbReference type="Google" id="ProtNLM"/>
    </source>
</evidence>
<feature type="compositionally biased region" description="Polar residues" evidence="1">
    <location>
        <begin position="461"/>
        <end position="473"/>
    </location>
</feature>
<protein>
    <recommendedName>
        <fullName evidence="4">Lipoprotein</fullName>
    </recommendedName>
</protein>
<feature type="region of interest" description="Disordered" evidence="1">
    <location>
        <begin position="443"/>
        <end position="563"/>
    </location>
</feature>
<reference evidence="2 3" key="1">
    <citation type="journal article" date="2013" name="PLoS ONE">
        <title>Poles Apart: Arctic and Antarctic Octadecabacter strains Share High Genome Plasticity and a New Type of Xanthorhodopsin.</title>
        <authorList>
            <person name="Vollmers J."/>
            <person name="Voget S."/>
            <person name="Dietrich S."/>
            <person name="Gollnow K."/>
            <person name="Smits M."/>
            <person name="Meyer K."/>
            <person name="Brinkhoff T."/>
            <person name="Simon M."/>
            <person name="Daniel R."/>
        </authorList>
    </citation>
    <scope>NUCLEOTIDE SEQUENCE [LARGE SCALE GENOMIC DNA]</scope>
    <source>
        <strain evidence="2 3">307</strain>
    </source>
</reference>
<accession>M9R4Z8</accession>
<sequence length="760" mass="80837">MVGPSKILTVSYGTFSCTLEGFDDSFSTMKAIAEYFRGLALDDRYFGAEPPTPDAEMLAQIAGREISRGVEAHTDGSSIVLRAAALSDQSNDAGDASDTGHDADTRAKVDVARKAAKAAHKAEKAKVKAAAKAARKAEKAAKADADTDANAKADADTHDDLVVNSEAKANAGAKESNNTKSDNTAHDTPESTTETAPEAPPVAAVPLPVHPDTDSLAAKLQRIRAVVGNTNDAKNATTDDLSEQFLPQTETPDLADVDQNDEYEIEVTTDPIANFDAPQAKVDDAESSAETGTAASQEIGKQDETASSDTTDEQDKDGSDMLARVMAHQSDLDETAAEPQTEAAETAPDVAAEETPAQPQDQSKARVIRIKRADFDAAVQRGEMGAPAKASSPDAGPDLGLLDGAEDLDDYLEDSDFTDTDMPNIDDADFADDLAAIKADFESNLAVETPSARLVDDETSNSDGDAASSTNETADPDDRVNDAANDEDTDVNVVDAIDGETADTESAAIIAQGGLSDEDVPENAFHAKEPQVDDAALDRLMSESDAQMQEPEGSRRRDAISQLKAAVAAKEAARQVGEPEDDNQDIENAFRNDLYVAVRPESSDTGAAPRPVVRSNTRTERPRLAPLKLVAAQRIDLEDADKQSGPTAPVVPRRVATLRNDVKAQATGSFAEFADNMGATELPDLLEAAAAYTAFVEGADEFSRPQILRRVRSVAIGEFNREDGLRSFADLLRAGRFTKVRNGRFQVAHDSRYNPERRAS</sequence>
<dbReference type="EMBL" id="CP003740">
    <property type="protein sequence ID" value="AGI67292.1"/>
    <property type="molecule type" value="Genomic_DNA"/>
</dbReference>
<dbReference type="RefSeq" id="WP_015499327.1">
    <property type="nucleotide sequence ID" value="NC_020911.1"/>
</dbReference>
<feature type="region of interest" description="Disordered" evidence="1">
    <location>
        <begin position="231"/>
        <end position="424"/>
    </location>
</feature>
<dbReference type="PROSITE" id="PS51257">
    <property type="entry name" value="PROKAR_LIPOPROTEIN"/>
    <property type="match status" value="1"/>
</dbReference>
<feature type="compositionally biased region" description="Low complexity" evidence="1">
    <location>
        <begin position="393"/>
        <end position="403"/>
    </location>
</feature>
<feature type="compositionally biased region" description="Basic and acidic residues" evidence="1">
    <location>
        <begin position="140"/>
        <end position="161"/>
    </location>
</feature>
<evidence type="ECO:0000313" key="3">
    <source>
        <dbReference type="Proteomes" id="UP000005307"/>
    </source>
</evidence>
<feature type="region of interest" description="Disordered" evidence="1">
    <location>
        <begin position="599"/>
        <end position="620"/>
    </location>
</feature>
<gene>
    <name evidence="2" type="ORF">OAN307_c16190</name>
</gene>
<name>M9R4Z8_9RHOB</name>
<feature type="region of interest" description="Disordered" evidence="1">
    <location>
        <begin position="140"/>
        <end position="211"/>
    </location>
</feature>
<feature type="compositionally biased region" description="Low complexity" evidence="1">
    <location>
        <begin position="190"/>
        <end position="207"/>
    </location>
</feature>
<keyword evidence="3" id="KW-1185">Reference proteome</keyword>
<feature type="compositionally biased region" description="Basic and acidic residues" evidence="1">
    <location>
        <begin position="525"/>
        <end position="542"/>
    </location>
</feature>
<organism evidence="2 3">
    <name type="scientific">Octadecabacter antarcticus 307</name>
    <dbReference type="NCBI Taxonomy" id="391626"/>
    <lineage>
        <taxon>Bacteria</taxon>
        <taxon>Pseudomonadati</taxon>
        <taxon>Pseudomonadota</taxon>
        <taxon>Alphaproteobacteria</taxon>
        <taxon>Rhodobacterales</taxon>
        <taxon>Roseobacteraceae</taxon>
        <taxon>Octadecabacter</taxon>
    </lineage>
</organism>
<dbReference type="AlphaFoldDB" id="M9R4Z8"/>
<dbReference type="STRING" id="391626.OAN307_c16190"/>
<feature type="compositionally biased region" description="Acidic residues" evidence="1">
    <location>
        <begin position="253"/>
        <end position="267"/>
    </location>
</feature>
<dbReference type="HOGENOM" id="CLU_015965_0_0_5"/>
<evidence type="ECO:0000256" key="1">
    <source>
        <dbReference type="SAM" id="MobiDB-lite"/>
    </source>
</evidence>
<dbReference type="Proteomes" id="UP000005307">
    <property type="component" value="Chromosome"/>
</dbReference>
<dbReference type="eggNOG" id="ENOG502Z8NH">
    <property type="taxonomic scope" value="Bacteria"/>
</dbReference>
<feature type="region of interest" description="Disordered" evidence="1">
    <location>
        <begin position="111"/>
        <end position="130"/>
    </location>
</feature>
<evidence type="ECO:0000313" key="2">
    <source>
        <dbReference type="EMBL" id="AGI67292.1"/>
    </source>
</evidence>
<feature type="compositionally biased region" description="Acidic residues" evidence="1">
    <location>
        <begin position="404"/>
        <end position="424"/>
    </location>
</feature>
<feature type="compositionally biased region" description="Polar residues" evidence="1">
    <location>
        <begin position="231"/>
        <end position="251"/>
    </location>
</feature>